<feature type="non-terminal residue" evidence="1">
    <location>
        <position position="1"/>
    </location>
</feature>
<gene>
    <name evidence="1" type="ORF">VZ95_17780</name>
</gene>
<dbReference type="AlphaFoldDB" id="A0A0F3INY3"/>
<reference evidence="1 2" key="1">
    <citation type="submission" date="2015-03" db="EMBL/GenBank/DDBJ databases">
        <title>Draft genome sequence of Elstera litoralis.</title>
        <authorList>
            <person name="Rahalkar M.C."/>
            <person name="Dhakephalkar P.K."/>
            <person name="Pore S.D."/>
            <person name="Arora P."/>
            <person name="Kapse N.G."/>
            <person name="Pandit P.S."/>
        </authorList>
    </citation>
    <scope>NUCLEOTIDE SEQUENCE [LARGE SCALE GENOMIC DNA]</scope>
    <source>
        <strain evidence="1 2">Dia-1</strain>
    </source>
</reference>
<organism evidence="1 2">
    <name type="scientific">Elstera litoralis</name>
    <dbReference type="NCBI Taxonomy" id="552518"/>
    <lineage>
        <taxon>Bacteria</taxon>
        <taxon>Pseudomonadati</taxon>
        <taxon>Pseudomonadota</taxon>
        <taxon>Alphaproteobacteria</taxon>
        <taxon>Rhodospirillales</taxon>
        <taxon>Rhodospirillaceae</taxon>
        <taxon>Elstera</taxon>
    </lineage>
</organism>
<proteinExistence type="predicted"/>
<dbReference type="Proteomes" id="UP000033774">
    <property type="component" value="Unassembled WGS sequence"/>
</dbReference>
<accession>A0A0F3INY3</accession>
<protein>
    <recommendedName>
        <fullName evidence="3">Surface antigen domain-containing protein</fullName>
    </recommendedName>
</protein>
<name>A0A0F3INY3_9PROT</name>
<evidence type="ECO:0000313" key="2">
    <source>
        <dbReference type="Proteomes" id="UP000033774"/>
    </source>
</evidence>
<keyword evidence="2" id="KW-1185">Reference proteome</keyword>
<evidence type="ECO:0000313" key="1">
    <source>
        <dbReference type="EMBL" id="KJV08440.1"/>
    </source>
</evidence>
<dbReference type="EMBL" id="LAJY01000583">
    <property type="protein sequence ID" value="KJV08440.1"/>
    <property type="molecule type" value="Genomic_DNA"/>
</dbReference>
<comment type="caution">
    <text evidence="1">The sequence shown here is derived from an EMBL/GenBank/DDBJ whole genome shotgun (WGS) entry which is preliminary data.</text>
</comment>
<sequence>GAAIAVGALAGAAAGYFAGNSIDKGQCEQAMMARNRALDSGQIGQSIAWNEGQNRGTFTPTREGRDQSGAVCKEYEQTIYVDGKSETGIGRACRRPDGRWQIVNE</sequence>
<evidence type="ECO:0008006" key="3">
    <source>
        <dbReference type="Google" id="ProtNLM"/>
    </source>
</evidence>